<dbReference type="Proteomes" id="UP001472677">
    <property type="component" value="Unassembled WGS sequence"/>
</dbReference>
<organism evidence="2 3">
    <name type="scientific">Hibiscus sabdariffa</name>
    <name type="common">roselle</name>
    <dbReference type="NCBI Taxonomy" id="183260"/>
    <lineage>
        <taxon>Eukaryota</taxon>
        <taxon>Viridiplantae</taxon>
        <taxon>Streptophyta</taxon>
        <taxon>Embryophyta</taxon>
        <taxon>Tracheophyta</taxon>
        <taxon>Spermatophyta</taxon>
        <taxon>Magnoliopsida</taxon>
        <taxon>eudicotyledons</taxon>
        <taxon>Gunneridae</taxon>
        <taxon>Pentapetalae</taxon>
        <taxon>rosids</taxon>
        <taxon>malvids</taxon>
        <taxon>Malvales</taxon>
        <taxon>Malvaceae</taxon>
        <taxon>Malvoideae</taxon>
        <taxon>Hibiscus</taxon>
    </lineage>
</organism>
<reference evidence="2 3" key="1">
    <citation type="journal article" date="2024" name="G3 (Bethesda)">
        <title>Genome assembly of Hibiscus sabdariffa L. provides insights into metabolisms of medicinal natural products.</title>
        <authorList>
            <person name="Kim T."/>
        </authorList>
    </citation>
    <scope>NUCLEOTIDE SEQUENCE [LARGE SCALE GENOMIC DNA]</scope>
    <source>
        <strain evidence="2">TK-2024</strain>
        <tissue evidence="2">Old leaves</tissue>
    </source>
</reference>
<evidence type="ECO:0000313" key="3">
    <source>
        <dbReference type="Proteomes" id="UP001472677"/>
    </source>
</evidence>
<proteinExistence type="predicted"/>
<comment type="caution">
    <text evidence="2">The sequence shown here is derived from an EMBL/GenBank/DDBJ whole genome shotgun (WGS) entry which is preliminary data.</text>
</comment>
<evidence type="ECO:0000313" key="2">
    <source>
        <dbReference type="EMBL" id="KAK8568332.1"/>
    </source>
</evidence>
<dbReference type="EMBL" id="JBBPBM010000009">
    <property type="protein sequence ID" value="KAK8568332.1"/>
    <property type="molecule type" value="Genomic_DNA"/>
</dbReference>
<feature type="region of interest" description="Disordered" evidence="1">
    <location>
        <begin position="1"/>
        <end position="21"/>
    </location>
</feature>
<feature type="compositionally biased region" description="Polar residues" evidence="1">
    <location>
        <begin position="10"/>
        <end position="21"/>
    </location>
</feature>
<gene>
    <name evidence="2" type="ORF">V6N12_006886</name>
</gene>
<name>A0ABR2F058_9ROSI</name>
<sequence>MVFKHRALASPQNCTTTKGPESISQKLRDSVMFLPLKDLHFANQLLDGHTWYMSSMYDKREVQHQQFPSNSSKGRLLCLKGRDTHDGSWNHYALAWPEALPSNATLMKGLTFVHITIITLSITSGNFRRLASEEQLRNPDKMGALQSGRAEVQHGDVVEYLDGCYVRPGFLYRRV</sequence>
<keyword evidence="3" id="KW-1185">Reference proteome</keyword>
<accession>A0ABR2F058</accession>
<evidence type="ECO:0000256" key="1">
    <source>
        <dbReference type="SAM" id="MobiDB-lite"/>
    </source>
</evidence>
<protein>
    <submittedName>
        <fullName evidence="2">Uncharacterized protein</fullName>
    </submittedName>
</protein>